<reference evidence="2 3" key="1">
    <citation type="submission" date="2024-09" db="EMBL/GenBank/DDBJ databases">
        <title>Chromosome-scale assembly of Riccia sorocarpa.</title>
        <authorList>
            <person name="Paukszto L."/>
        </authorList>
    </citation>
    <scope>NUCLEOTIDE SEQUENCE [LARGE SCALE GENOMIC DNA]</scope>
    <source>
        <strain evidence="2">LP-2024</strain>
        <tissue evidence="2">Aerial parts of the thallus</tissue>
    </source>
</reference>
<sequence length="128" mass="13984">MTTVYGQNDENDSNAALSPASNAGEKDVDMVERKTGMRQSCINGFFLERGAWGFASRQSPARVPKRRLYGSLFSRSGTSDNHAVPLIVGSYVLSNGTLEATKEEEMGSELQPKPLPSITVELIKYVLL</sequence>
<feature type="compositionally biased region" description="Polar residues" evidence="1">
    <location>
        <begin position="1"/>
        <end position="21"/>
    </location>
</feature>
<dbReference type="EMBL" id="JBJQOH010000003">
    <property type="protein sequence ID" value="KAL3693987.1"/>
    <property type="molecule type" value="Genomic_DNA"/>
</dbReference>
<organism evidence="2 3">
    <name type="scientific">Riccia sorocarpa</name>
    <dbReference type="NCBI Taxonomy" id="122646"/>
    <lineage>
        <taxon>Eukaryota</taxon>
        <taxon>Viridiplantae</taxon>
        <taxon>Streptophyta</taxon>
        <taxon>Embryophyta</taxon>
        <taxon>Marchantiophyta</taxon>
        <taxon>Marchantiopsida</taxon>
        <taxon>Marchantiidae</taxon>
        <taxon>Marchantiales</taxon>
        <taxon>Ricciaceae</taxon>
        <taxon>Riccia</taxon>
    </lineage>
</organism>
<feature type="region of interest" description="Disordered" evidence="1">
    <location>
        <begin position="1"/>
        <end position="28"/>
    </location>
</feature>
<dbReference type="Proteomes" id="UP001633002">
    <property type="component" value="Unassembled WGS sequence"/>
</dbReference>
<evidence type="ECO:0000313" key="2">
    <source>
        <dbReference type="EMBL" id="KAL3693987.1"/>
    </source>
</evidence>
<gene>
    <name evidence="2" type="ORF">R1sor_007638</name>
</gene>
<evidence type="ECO:0000313" key="3">
    <source>
        <dbReference type="Proteomes" id="UP001633002"/>
    </source>
</evidence>
<protein>
    <submittedName>
        <fullName evidence="2">Uncharacterized protein</fullName>
    </submittedName>
</protein>
<proteinExistence type="predicted"/>
<evidence type="ECO:0000256" key="1">
    <source>
        <dbReference type="SAM" id="MobiDB-lite"/>
    </source>
</evidence>
<name>A0ABD3HUH6_9MARC</name>
<accession>A0ABD3HUH6</accession>
<keyword evidence="3" id="KW-1185">Reference proteome</keyword>
<comment type="caution">
    <text evidence="2">The sequence shown here is derived from an EMBL/GenBank/DDBJ whole genome shotgun (WGS) entry which is preliminary data.</text>
</comment>
<dbReference type="AlphaFoldDB" id="A0ABD3HUH6"/>